<comment type="caution">
    <text evidence="1">The sequence shown here is derived from an EMBL/GenBank/DDBJ whole genome shotgun (WGS) entry which is preliminary data.</text>
</comment>
<keyword evidence="2" id="KW-1185">Reference proteome</keyword>
<name>A0ABQ8WIA4_PENCH</name>
<feature type="non-terminal residue" evidence="1">
    <location>
        <position position="1"/>
    </location>
</feature>
<dbReference type="Proteomes" id="UP001220256">
    <property type="component" value="Unassembled WGS sequence"/>
</dbReference>
<sequence>ADPYAHLLVRKQFDWWEDVENDIPLTTTLVNTPIVPIKTTKRDEYAHLLMREQFDWCEDVENDIVMKDKSIAMATGVPIVGTENIAASSTDYATAIEPNDEYPQFPVDRNRSNCANDDISVDITSTGPTTGPNVYAQLPSHRDSDEGKSYLATDINDLAVHNELPDANNGPVTAVKLVFTVKPRSSAFSRTKKLIDLELGNERHTRTHGPVTAVEQHDSYAALTHPETFDLVDDAENDIAMKTGDPVIDIGLQGQLNEYEYRAIVGSHDENIHHWNWFGCPVYTRSTTPPPVSLAFIQAEPKAPKGNDELRVNSILNRAIRYIDPVIIVLDRENEGILQTHGTAMVEACHDNTYTHYSLYGNWMTDDFSMRRMIIPDAGTPGNGQFTIGNGLFGIGPLISRHDWMWRRGELVAASQGPVRLPRKLTWKATPSKLNIQSMLTTDYNPSQSNHLRILETASKFTQKTWLAAKRISRMSISLPAGIMGTMIKKAWCRPKTDSYSTSSSRLSIMGGLAKKTWATITCILQKSFGFSLGNVKAGIKKAVFIPHRLVPDVLLWLLSF</sequence>
<protein>
    <submittedName>
        <fullName evidence="1">Uncharacterized protein</fullName>
    </submittedName>
</protein>
<evidence type="ECO:0000313" key="1">
    <source>
        <dbReference type="EMBL" id="KAJ5269340.1"/>
    </source>
</evidence>
<evidence type="ECO:0000313" key="2">
    <source>
        <dbReference type="Proteomes" id="UP001220256"/>
    </source>
</evidence>
<accession>A0ABQ8WIA4</accession>
<reference evidence="1 2" key="1">
    <citation type="journal article" date="2023" name="IMA Fungus">
        <title>Comparative genomic study of the Penicillium genus elucidates a diverse pangenome and 15 lateral gene transfer events.</title>
        <authorList>
            <person name="Petersen C."/>
            <person name="Sorensen T."/>
            <person name="Nielsen M.R."/>
            <person name="Sondergaard T.E."/>
            <person name="Sorensen J.L."/>
            <person name="Fitzpatrick D.A."/>
            <person name="Frisvad J.C."/>
            <person name="Nielsen K.L."/>
        </authorList>
    </citation>
    <scope>NUCLEOTIDE SEQUENCE [LARGE SCALE GENOMIC DNA]</scope>
    <source>
        <strain evidence="1 2">IBT 3361</strain>
    </source>
</reference>
<dbReference type="EMBL" id="JAPVEB010000003">
    <property type="protein sequence ID" value="KAJ5269340.1"/>
    <property type="molecule type" value="Genomic_DNA"/>
</dbReference>
<proteinExistence type="predicted"/>
<gene>
    <name evidence="1" type="ORF">N7505_005098</name>
</gene>
<organism evidence="1 2">
    <name type="scientific">Penicillium chrysogenum</name>
    <name type="common">Penicillium notatum</name>
    <dbReference type="NCBI Taxonomy" id="5076"/>
    <lineage>
        <taxon>Eukaryota</taxon>
        <taxon>Fungi</taxon>
        <taxon>Dikarya</taxon>
        <taxon>Ascomycota</taxon>
        <taxon>Pezizomycotina</taxon>
        <taxon>Eurotiomycetes</taxon>
        <taxon>Eurotiomycetidae</taxon>
        <taxon>Eurotiales</taxon>
        <taxon>Aspergillaceae</taxon>
        <taxon>Penicillium</taxon>
        <taxon>Penicillium chrysogenum species complex</taxon>
    </lineage>
</organism>